<dbReference type="PANTHER" id="PTHR11487:SF0">
    <property type="entry name" value="S-ACYL FATTY ACID SYNTHASE THIOESTERASE, MEDIUM CHAIN"/>
    <property type="match status" value="1"/>
</dbReference>
<dbReference type="PANTHER" id="PTHR11487">
    <property type="entry name" value="THIOESTERASE"/>
    <property type="match status" value="1"/>
</dbReference>
<proteinExistence type="inferred from homology"/>
<evidence type="ECO:0000313" key="4">
    <source>
        <dbReference type="Proteomes" id="UP000216361"/>
    </source>
</evidence>
<reference evidence="3 4" key="1">
    <citation type="submission" date="2017-07" db="EMBL/GenBank/DDBJ databases">
        <title>Elstera cyanobacteriorum sp. nov., a novel bacterium isolated from cyanobacterial aggregates in a eutrophic lake.</title>
        <authorList>
            <person name="Cai H."/>
        </authorList>
    </citation>
    <scope>NUCLEOTIDE SEQUENCE [LARGE SCALE GENOMIC DNA]</scope>
    <source>
        <strain evidence="3 4">TH019</strain>
    </source>
</reference>
<evidence type="ECO:0000259" key="2">
    <source>
        <dbReference type="Pfam" id="PF00975"/>
    </source>
</evidence>
<gene>
    <name evidence="3" type="ORF">CHR90_14800</name>
</gene>
<evidence type="ECO:0000313" key="3">
    <source>
        <dbReference type="EMBL" id="OYQ18216.1"/>
    </source>
</evidence>
<keyword evidence="4" id="KW-1185">Reference proteome</keyword>
<dbReference type="Pfam" id="PF00975">
    <property type="entry name" value="Thioesterase"/>
    <property type="match status" value="1"/>
</dbReference>
<comment type="caution">
    <text evidence="3">The sequence shown here is derived from an EMBL/GenBank/DDBJ whole genome shotgun (WGS) entry which is preliminary data.</text>
</comment>
<dbReference type="EMBL" id="NOXS01000033">
    <property type="protein sequence ID" value="OYQ18216.1"/>
    <property type="molecule type" value="Genomic_DNA"/>
</dbReference>
<dbReference type="Proteomes" id="UP000216361">
    <property type="component" value="Unassembled WGS sequence"/>
</dbReference>
<dbReference type="InterPro" id="IPR029058">
    <property type="entry name" value="AB_hydrolase_fold"/>
</dbReference>
<dbReference type="GO" id="GO:0008610">
    <property type="term" value="P:lipid biosynthetic process"/>
    <property type="evidence" value="ECO:0007669"/>
    <property type="project" value="TreeGrafter"/>
</dbReference>
<dbReference type="InterPro" id="IPR001031">
    <property type="entry name" value="Thioesterase"/>
</dbReference>
<name>A0A255XMN2_9PROT</name>
<dbReference type="AlphaFoldDB" id="A0A255XMN2"/>
<dbReference type="Gene3D" id="3.40.50.1820">
    <property type="entry name" value="alpha/beta hydrolase"/>
    <property type="match status" value="1"/>
</dbReference>
<feature type="domain" description="Thioesterase" evidence="2">
    <location>
        <begin position="18"/>
        <end position="229"/>
    </location>
</feature>
<comment type="similarity">
    <text evidence="1">Belongs to the thioesterase family.</text>
</comment>
<dbReference type="InterPro" id="IPR012223">
    <property type="entry name" value="TEII"/>
</dbReference>
<sequence length="243" mass="27103">MTALWFPFPEVTTDPEIRVFCFAHAGGNASLFRDWRGTADLVEFYPVQLPGHGSRLGEPPLTRLQDLVDAFAEAASPLLDRPFALFGHSFGAWLAYAAAQQVRTEYGQRPRHLFVSGNIPPKKTPAATPSLLQSDAEAEDYIRKLGGTSADLINHTDLLSLLIPVFRNDINLLRVYHDDSTEKLDFPITAYLGDSDPLHPENSIKNWANYTNSNFDYHIFPGDHFYLENSTPELPLMVASSLA</sequence>
<dbReference type="SUPFAM" id="SSF53474">
    <property type="entry name" value="alpha/beta-Hydrolases"/>
    <property type="match status" value="1"/>
</dbReference>
<accession>A0A255XMN2</accession>
<dbReference type="RefSeq" id="WP_094409778.1">
    <property type="nucleotide sequence ID" value="NZ_BMJZ01000002.1"/>
</dbReference>
<organism evidence="3 4">
    <name type="scientific">Elstera cyanobacteriorum</name>
    <dbReference type="NCBI Taxonomy" id="2022747"/>
    <lineage>
        <taxon>Bacteria</taxon>
        <taxon>Pseudomonadati</taxon>
        <taxon>Pseudomonadota</taxon>
        <taxon>Alphaproteobacteria</taxon>
        <taxon>Rhodospirillales</taxon>
        <taxon>Rhodospirillaceae</taxon>
        <taxon>Elstera</taxon>
    </lineage>
</organism>
<dbReference type="OrthoDB" id="8480037at2"/>
<evidence type="ECO:0000256" key="1">
    <source>
        <dbReference type="ARBA" id="ARBA00007169"/>
    </source>
</evidence>
<protein>
    <recommendedName>
        <fullName evidence="2">Thioesterase domain-containing protein</fullName>
    </recommendedName>
</protein>